<proteinExistence type="predicted"/>
<dbReference type="AlphaFoldDB" id="A0A098C139"/>
<dbReference type="SUPFAM" id="SSF51182">
    <property type="entry name" value="RmlC-like cupins"/>
    <property type="match status" value="1"/>
</dbReference>
<evidence type="ECO:0000313" key="4">
    <source>
        <dbReference type="Proteomes" id="UP000032417"/>
    </source>
</evidence>
<dbReference type="PANTHER" id="PTHR43346:SF1">
    <property type="entry name" value="QUERCETIN 2,3-DIOXYGENASE-RELATED"/>
    <property type="match status" value="1"/>
</dbReference>
<accession>A0A098C139</accession>
<dbReference type="PANTHER" id="PTHR43346">
    <property type="entry name" value="LIGAND BINDING DOMAIN PROTEIN, PUTATIVE (AFU_ORTHOLOGUE AFUA_6G14370)-RELATED"/>
    <property type="match status" value="1"/>
</dbReference>
<dbReference type="OrthoDB" id="3231985at2"/>
<dbReference type="Proteomes" id="UP000032417">
    <property type="component" value="Chromosome 1"/>
</dbReference>
<sequence>MRKTLLILLLGTLLILGSCTQQTADRNQVESTVHETYAEVEFRDFGPEPFVFNIEDYTVQNETFRTSIWTGSNMQMTVMSIPVGGDIGEEMHPEIDQFLRVEAGSGIMYMGDEEGVFNFEERVEHDFAIFIPAGKWHNLVNDSDEPLKVYSIYSPVEHPHSTVHHTQEEGIAAHNHEH</sequence>
<dbReference type="Pfam" id="PF07883">
    <property type="entry name" value="Cupin_2"/>
    <property type="match status" value="1"/>
</dbReference>
<feature type="chain" id="PRO_5030003010" evidence="1">
    <location>
        <begin position="24"/>
        <end position="178"/>
    </location>
</feature>
<evidence type="ECO:0000313" key="3">
    <source>
        <dbReference type="EMBL" id="CEA15632.1"/>
    </source>
</evidence>
<dbReference type="EMBL" id="LN515532">
    <property type="protein sequence ID" value="CEA15632.1"/>
    <property type="molecule type" value="Genomic_DNA"/>
</dbReference>
<dbReference type="KEGG" id="pbt:ING2E5B_0870"/>
<gene>
    <name evidence="3" type="ORF">ING2E5B_0870</name>
</gene>
<reference evidence="3 4" key="1">
    <citation type="submission" date="2014-08" db="EMBL/GenBank/DDBJ databases">
        <authorList>
            <person name="Wibberg D."/>
        </authorList>
    </citation>
    <scope>NUCLEOTIDE SEQUENCE [LARGE SCALE GENOMIC DNA]</scope>
    <source>
        <strain evidence="4">ING2-E5B</strain>
    </source>
</reference>
<keyword evidence="1" id="KW-0732">Signal</keyword>
<dbReference type="InterPro" id="IPR013096">
    <property type="entry name" value="Cupin_2"/>
</dbReference>
<evidence type="ECO:0000259" key="2">
    <source>
        <dbReference type="Pfam" id="PF07883"/>
    </source>
</evidence>
<dbReference type="Gene3D" id="2.60.120.10">
    <property type="entry name" value="Jelly Rolls"/>
    <property type="match status" value="1"/>
</dbReference>
<feature type="signal peptide" evidence="1">
    <location>
        <begin position="1"/>
        <end position="23"/>
    </location>
</feature>
<name>A0A098C139_9BACT</name>
<evidence type="ECO:0000256" key="1">
    <source>
        <dbReference type="SAM" id="SignalP"/>
    </source>
</evidence>
<dbReference type="STRING" id="1562970.ING2E5B_0870"/>
<keyword evidence="4" id="KW-1185">Reference proteome</keyword>
<dbReference type="PROSITE" id="PS51257">
    <property type="entry name" value="PROKAR_LIPOPROTEIN"/>
    <property type="match status" value="1"/>
</dbReference>
<dbReference type="InterPro" id="IPR052538">
    <property type="entry name" value="Flavonoid_dioxygenase-like"/>
</dbReference>
<dbReference type="InterPro" id="IPR011051">
    <property type="entry name" value="RmlC_Cupin_sf"/>
</dbReference>
<feature type="domain" description="Cupin type-2" evidence="2">
    <location>
        <begin position="78"/>
        <end position="153"/>
    </location>
</feature>
<dbReference type="CDD" id="cd02223">
    <property type="entry name" value="cupin_Bh2720-like"/>
    <property type="match status" value="1"/>
</dbReference>
<dbReference type="InterPro" id="IPR014710">
    <property type="entry name" value="RmlC-like_jellyroll"/>
</dbReference>
<organism evidence="3 4">
    <name type="scientific">Fermentimonas caenicola</name>
    <dbReference type="NCBI Taxonomy" id="1562970"/>
    <lineage>
        <taxon>Bacteria</taxon>
        <taxon>Pseudomonadati</taxon>
        <taxon>Bacteroidota</taxon>
        <taxon>Bacteroidia</taxon>
        <taxon>Bacteroidales</taxon>
        <taxon>Dysgonomonadaceae</taxon>
        <taxon>Fermentimonas</taxon>
    </lineage>
</organism>
<protein>
    <submittedName>
        <fullName evidence="3">Cupin domain protein</fullName>
    </submittedName>
</protein>
<dbReference type="HOGENOM" id="CLU_090569_1_1_10"/>